<dbReference type="SUPFAM" id="SSF53098">
    <property type="entry name" value="Ribonuclease H-like"/>
    <property type="match status" value="1"/>
</dbReference>
<evidence type="ECO:0008006" key="6">
    <source>
        <dbReference type="Google" id="ProtNLM"/>
    </source>
</evidence>
<evidence type="ECO:0000259" key="3">
    <source>
        <dbReference type="Pfam" id="PF14291"/>
    </source>
</evidence>
<dbReference type="Pfam" id="PF05699">
    <property type="entry name" value="Dimer_Tnp_hAT"/>
    <property type="match status" value="1"/>
</dbReference>
<reference evidence="4" key="3">
    <citation type="submission" date="2025-09" db="UniProtKB">
        <authorList>
            <consortium name="Ensembl"/>
        </authorList>
    </citation>
    <scope>IDENTIFICATION</scope>
</reference>
<dbReference type="GO" id="GO:0046983">
    <property type="term" value="F:protein dimerization activity"/>
    <property type="evidence" value="ECO:0007669"/>
    <property type="project" value="InterPro"/>
</dbReference>
<evidence type="ECO:0000259" key="2">
    <source>
        <dbReference type="Pfam" id="PF05699"/>
    </source>
</evidence>
<name>A0A667YZP3_9TELE</name>
<keyword evidence="5" id="KW-1185">Reference proteome</keyword>
<dbReference type="GeneTree" id="ENSGT00940000154356"/>
<dbReference type="Proteomes" id="UP000472263">
    <property type="component" value="Chromosome 17"/>
</dbReference>
<feature type="domain" description="DUF4371" evidence="3">
    <location>
        <begin position="178"/>
        <end position="294"/>
    </location>
</feature>
<evidence type="ECO:0000313" key="4">
    <source>
        <dbReference type="Ensembl" id="ENSMMDP00005036135.1"/>
    </source>
</evidence>
<sequence>MSFRYDDKEKLEQGGADDDEEELEQRGADEGEEQGGAEERAGTRPYSEDPSEWPSPHEMGDSLRQYMVENGPRKCPDGPYPRSDKSKRCFSKLLYSKTTNKCLSKTLKHHETSSYHINAYLMWKELASRLHLGKTIDSELQRAMAAEKAHWRSVLTRVIDCILFLAERNLPLRGKNAQLGNPKNGNVLDSISECVLGQICAQIKASKYCAVELDCTPDISKQEQASVIIRYVHTDEKKKVTINESFVGFTAVKDTTGKGLTDTLTGVLDSLGLDLANCRGQSYDNGSNMRGIHKGVQALIQQRSPEALFIPCCSHSLNLLLCDAASSNRECLTFFGTLQRLYTIFSSSVKRWDILTEYVDITLRPLSDTRWEAKLESVKAVRFQLGGILDVLEKLEEVAGDSKIVSEAKSLSDEIVSMEFLVCLMVWYDLLSEINFASKALQAADVSMDTVIRLIDSLKEFLLKYREEGFQKSLDIASRIAIEMDASPEFKERRLRKQKRFPDDNSCTGHHEKEPERHFRCMVFNVIVDTVLQELSDRFSNLQLVSEKFKFITKMEHMTKAELEESVTRYALTTCDVSRDIIQEIYPASRLLKGYKAVEKLNFLIQENLDLMFPNLTVALRVFLTMPLTVASAERSFSKLKLIKTYLRSSMSNDRLTQLAVISIENSVARSISFDAILDKWASAMARHVTI</sequence>
<dbReference type="PANTHER" id="PTHR45749:SF35">
    <property type="entry name" value="AC-LIKE TRANSPOSASE-RELATED"/>
    <property type="match status" value="1"/>
</dbReference>
<organism evidence="4 5">
    <name type="scientific">Myripristis murdjan</name>
    <name type="common">pinecone soldierfish</name>
    <dbReference type="NCBI Taxonomy" id="586833"/>
    <lineage>
        <taxon>Eukaryota</taxon>
        <taxon>Metazoa</taxon>
        <taxon>Chordata</taxon>
        <taxon>Craniata</taxon>
        <taxon>Vertebrata</taxon>
        <taxon>Euteleostomi</taxon>
        <taxon>Actinopterygii</taxon>
        <taxon>Neopterygii</taxon>
        <taxon>Teleostei</taxon>
        <taxon>Neoteleostei</taxon>
        <taxon>Acanthomorphata</taxon>
        <taxon>Holocentriformes</taxon>
        <taxon>Holocentridae</taxon>
        <taxon>Myripristis</taxon>
    </lineage>
</organism>
<dbReference type="PANTHER" id="PTHR45749">
    <property type="match status" value="1"/>
</dbReference>
<feature type="domain" description="HAT C-terminal dimerisation" evidence="2">
    <location>
        <begin position="611"/>
        <end position="666"/>
    </location>
</feature>
<dbReference type="InterPro" id="IPR008906">
    <property type="entry name" value="HATC_C_dom"/>
</dbReference>
<evidence type="ECO:0000313" key="5">
    <source>
        <dbReference type="Proteomes" id="UP000472263"/>
    </source>
</evidence>
<dbReference type="InParanoid" id="A0A667YZP3"/>
<proteinExistence type="predicted"/>
<protein>
    <recommendedName>
        <fullName evidence="6">HAT C-terminal dimerisation domain-containing protein</fullName>
    </recommendedName>
</protein>
<reference evidence="4" key="1">
    <citation type="submission" date="2019-06" db="EMBL/GenBank/DDBJ databases">
        <authorList>
            <consortium name="Wellcome Sanger Institute Data Sharing"/>
        </authorList>
    </citation>
    <scope>NUCLEOTIDE SEQUENCE [LARGE SCALE GENOMIC DNA]</scope>
</reference>
<accession>A0A667YZP3</accession>
<feature type="compositionally biased region" description="Basic and acidic residues" evidence="1">
    <location>
        <begin position="1"/>
        <end position="12"/>
    </location>
</feature>
<dbReference type="InterPro" id="IPR025398">
    <property type="entry name" value="DUF4371"/>
</dbReference>
<dbReference type="Pfam" id="PF14291">
    <property type="entry name" value="DUF4371"/>
    <property type="match status" value="1"/>
</dbReference>
<reference evidence="4" key="2">
    <citation type="submission" date="2025-08" db="UniProtKB">
        <authorList>
            <consortium name="Ensembl"/>
        </authorList>
    </citation>
    <scope>IDENTIFICATION</scope>
</reference>
<feature type="region of interest" description="Disordered" evidence="1">
    <location>
        <begin position="1"/>
        <end position="59"/>
    </location>
</feature>
<dbReference type="Ensembl" id="ENSMMDT00005036921.1">
    <property type="protein sequence ID" value="ENSMMDP00005036135.1"/>
    <property type="gene ID" value="ENSMMDG00005016948.1"/>
</dbReference>
<dbReference type="AlphaFoldDB" id="A0A667YZP3"/>
<evidence type="ECO:0000256" key="1">
    <source>
        <dbReference type="SAM" id="MobiDB-lite"/>
    </source>
</evidence>
<dbReference type="InterPro" id="IPR012337">
    <property type="entry name" value="RNaseH-like_sf"/>
</dbReference>